<reference evidence="1 2" key="1">
    <citation type="submission" date="2014-05" db="EMBL/GenBank/DDBJ databases">
        <title>Methylome analysis of the phasevarions of Haemophilus influenzae.</title>
        <authorList>
            <person name="Atack J.M."/>
            <person name="Fox K.L."/>
            <person name="Power P.M."/>
            <person name="Clark T."/>
            <person name="Jurcisek J."/>
            <person name="Korlach J."/>
            <person name="Bakaletz L.O."/>
            <person name="Jennings M.P."/>
        </authorList>
    </citation>
    <scope>NUCLEOTIDE SEQUENCE [LARGE SCALE GENOMIC DNA]</scope>
    <source>
        <strain evidence="1 2">1209</strain>
    </source>
</reference>
<evidence type="ECO:0000313" key="1">
    <source>
        <dbReference type="EMBL" id="KIS35424.1"/>
    </source>
</evidence>
<evidence type="ECO:0000313" key="2">
    <source>
        <dbReference type="Proteomes" id="UP000050700"/>
    </source>
</evidence>
<dbReference type="AlphaFoldDB" id="A0A158SX30"/>
<accession>A0A158SX30</accession>
<proteinExistence type="predicted"/>
<dbReference type="EMBL" id="JMQP01000002">
    <property type="protein sequence ID" value="KIS35424.1"/>
    <property type="molecule type" value="Genomic_DNA"/>
</dbReference>
<name>A0A158SX30_HAEIF</name>
<organism evidence="1 2">
    <name type="scientific">Haemophilus influenzae</name>
    <dbReference type="NCBI Taxonomy" id="727"/>
    <lineage>
        <taxon>Bacteria</taxon>
        <taxon>Pseudomonadati</taxon>
        <taxon>Pseudomonadota</taxon>
        <taxon>Gammaproteobacteria</taxon>
        <taxon>Pasteurellales</taxon>
        <taxon>Pasteurellaceae</taxon>
        <taxon>Haemophilus</taxon>
    </lineage>
</organism>
<comment type="caution">
    <text evidence="1">The sequence shown here is derived from an EMBL/GenBank/DDBJ whole genome shotgun (WGS) entry which is preliminary data.</text>
</comment>
<gene>
    <name evidence="1" type="ORF">NTHI1209_01031</name>
</gene>
<protein>
    <submittedName>
        <fullName evidence="1">Uncharacterized protein</fullName>
    </submittedName>
</protein>
<sequence length="29" mass="3471">MIKKLQIIKFFVIYLSFLNIARCITVQNI</sequence>
<dbReference type="Proteomes" id="UP000050700">
    <property type="component" value="Unassembled WGS sequence"/>
</dbReference>